<dbReference type="KEGG" id="mamp:MAMA39_00440"/>
<keyword evidence="1" id="KW-0472">Membrane</keyword>
<keyword evidence="1" id="KW-0812">Transmembrane</keyword>
<dbReference type="AlphaFoldDB" id="A0A292IH05"/>
<evidence type="ECO:0000256" key="1">
    <source>
        <dbReference type="SAM" id="Phobius"/>
    </source>
</evidence>
<sequence>MIITKKNNHNTSIFNYQTNRKTKHFSSMALIAWMGAIVSIGAIPSVYLHIIQQKKQNTNVANSRFKSLPSRGPYGLSPTIQEVDHVISGFKKDRFKNFSNINRKFISKQPVNPHQYQIKNNTTITKFTQKIKTDQVNVTNSNSFLKYYFHSLHKTNEPETAYDSFYAGIIAITGLYDYFNFVVERNLNKLISYLGYDNVIATDKNGNKGKIKEFGISAKNIWFYLPTTITKKTPIQFGFDIKFNLSFTAKTVIGADVNGKVSLSIQTTNSSVFLPPTPDNQEINLLNLRVSLFSEFTGALSEAPKNVAVFTNLQGPFGLKQPVPKNLSASHNRYNWNTSDPSRENEPEQIDPFSFANPLFSLLTDGDYKKRTIDETGSWMFNILLNYFLLSYDLKV</sequence>
<gene>
    <name evidence="2" type="ORF">MAMA39_00440</name>
</gene>
<dbReference type="EMBL" id="HG937516">
    <property type="protein sequence ID" value="CDN40170.1"/>
    <property type="molecule type" value="Genomic_DNA"/>
</dbReference>
<evidence type="ECO:0000313" key="2">
    <source>
        <dbReference type="EMBL" id="CDN40170.1"/>
    </source>
</evidence>
<proteinExistence type="predicted"/>
<organism evidence="2 3">
    <name type="scientific">Mycoplasma amphoriforme A39</name>
    <dbReference type="NCBI Taxonomy" id="572419"/>
    <lineage>
        <taxon>Bacteria</taxon>
        <taxon>Bacillati</taxon>
        <taxon>Mycoplasmatota</taxon>
        <taxon>Mollicutes</taxon>
        <taxon>Mycoplasmataceae</taxon>
        <taxon>Mycoplasma</taxon>
    </lineage>
</organism>
<feature type="transmembrane region" description="Helical" evidence="1">
    <location>
        <begin position="30"/>
        <end position="50"/>
    </location>
</feature>
<evidence type="ECO:0000313" key="3">
    <source>
        <dbReference type="Proteomes" id="UP000261764"/>
    </source>
</evidence>
<protein>
    <submittedName>
        <fullName evidence="2">Uncharacterized protein</fullName>
    </submittedName>
</protein>
<reference evidence="2 3" key="1">
    <citation type="journal article" date="2015" name="Clin. Infect. Dis.">
        <title>Genomic Investigations unmask Mycoplasma amphoriforme, a new respiratory pathogen.</title>
        <authorList>
            <person name="Gillespie S.H."/>
            <person name="Ling C.L."/>
            <person name="Oravcova K."/>
            <person name="Pinheiro M."/>
            <person name="Wells L."/>
            <person name="Bryant J.M."/>
            <person name="McHugh T.D."/>
            <person name="Bebear C."/>
            <person name="Webster D."/>
            <person name="Harris S.R."/>
            <person name="Seth-Smith H.M."/>
            <person name="Thomson N.R."/>
        </authorList>
    </citation>
    <scope>NUCLEOTIDE SEQUENCE [LARGE SCALE GENOMIC DNA]</scope>
    <source>
        <strain evidence="2 3">A39</strain>
    </source>
</reference>
<name>A0A292IH05_9MOLU</name>
<accession>A0A292IH05</accession>
<keyword evidence="1" id="KW-1133">Transmembrane helix</keyword>
<keyword evidence="3" id="KW-1185">Reference proteome</keyword>
<dbReference type="Proteomes" id="UP000261764">
    <property type="component" value="Chromosome I"/>
</dbReference>